<evidence type="ECO:0000313" key="10">
    <source>
        <dbReference type="EMBL" id="KAE8244076.1"/>
    </source>
</evidence>
<reference evidence="10" key="1">
    <citation type="submission" date="2016-04" db="EMBL/GenBank/DDBJ databases">
        <authorList>
            <person name="Nguyen H.D."/>
            <person name="Samba Siva P."/>
            <person name="Cullis J."/>
            <person name="Levesque C.A."/>
            <person name="Hambleton S."/>
        </authorList>
    </citation>
    <scope>NUCLEOTIDE SEQUENCE</scope>
    <source>
        <strain evidence="10">DAOMC 236426</strain>
    </source>
</reference>
<comment type="function">
    <text evidence="7">Promotes mitochondrial protein synthesis. May act as a fidelity factor of the translation reaction, by catalyzing a one-codon backward translocation of tRNAs on improperly translocated ribosomes. Binds to mitochondrial ribosomes in a GTP-dependent manner.</text>
</comment>
<keyword evidence="7" id="KW-0999">Mitochondrion inner membrane</keyword>
<keyword evidence="4 7" id="KW-0648">Protein biosynthesis</keyword>
<dbReference type="FunFam" id="3.30.70.870:FF:000004">
    <property type="entry name" value="Translation factor GUF1, mitochondrial"/>
    <property type="match status" value="1"/>
</dbReference>
<evidence type="ECO:0000256" key="4">
    <source>
        <dbReference type="ARBA" id="ARBA00022917"/>
    </source>
</evidence>
<dbReference type="Pfam" id="PF00009">
    <property type="entry name" value="GTP_EFTU"/>
    <property type="match status" value="1"/>
</dbReference>
<keyword evidence="6 7" id="KW-0472">Membrane</keyword>
<dbReference type="Gene3D" id="3.30.70.240">
    <property type="match status" value="1"/>
</dbReference>
<dbReference type="GO" id="GO:0006412">
    <property type="term" value="P:translation"/>
    <property type="evidence" value="ECO:0007669"/>
    <property type="project" value="UniProtKB-KW"/>
</dbReference>
<dbReference type="HAMAP" id="MF_00071">
    <property type="entry name" value="LepA"/>
    <property type="match status" value="1"/>
</dbReference>
<dbReference type="CDD" id="cd03709">
    <property type="entry name" value="lepA_C"/>
    <property type="match status" value="1"/>
</dbReference>
<dbReference type="PROSITE" id="PS00301">
    <property type="entry name" value="G_TR_1"/>
    <property type="match status" value="1"/>
</dbReference>
<evidence type="ECO:0000256" key="1">
    <source>
        <dbReference type="ARBA" id="ARBA00005454"/>
    </source>
</evidence>
<dbReference type="GO" id="GO:0005759">
    <property type="term" value="C:mitochondrial matrix"/>
    <property type="evidence" value="ECO:0007669"/>
    <property type="project" value="UniProtKB-UniRule"/>
</dbReference>
<evidence type="ECO:0000256" key="8">
    <source>
        <dbReference type="SAM" id="SignalP"/>
    </source>
</evidence>
<sequence length="693" mass="75122">MAGAAGSTAMGRRLLGLTLTLTLAEARRCSLRWSSSSSSSSSTAFDRLEPRSFSICAHIDHGKSTLADRILELTGTIPRDAANKQVLDTLKVERDRGITVKSQAVSMRYTDTASRKQYLLNLIDTPGHVDFAWEVSRSLAACQVALFVIDATQGVQAQSISVFRIATSLNLHIIPILNKIDMPAADVDRCKAQLRNLLGIDLDKHPPICISAKTGLGVDQVLHAIVTRTQPVSGAQHGETAERDGPGFRALVFDSWFDHFRGVVALVSVKDGAVRKGDKIASSFTGKKYEVIDLSINNPLPTKVPILRKGQVGMIVANMKNIEDAEIGDTFHLAGESVQPLEAFEATTPMVFAGIFPIDSTEWPKLEDSLRRLTLNDRSITLSRDSSLALGQGARLGFLGTLHLSVFRQRLEDEFGQRIIVTAPSVPYRVQYADGSDQIISNPVEFPDVSSNNAAGGGTGKKKKVVGVEEPIVRGVLACPHEYVGAMMELCAEHRGTQLSTTVAEFTSSTSTSSLSSSSRTGSGIDAPVMLEMTYTLPLGEIATTFFDSLKSRSKGYATFSYSPSGYARADIVKLSLLVAGAPVDALDICLERSKAVREGRAWVKKLRDVVPRQQFEVAVQATVGGKIVARETVAAYRKDVTAGLYGGHYDRKLKHLKKQKAGKARLKEVGLGRVSVPHEKFVQLLDTRSGER</sequence>
<dbReference type="NCBIfam" id="TIGR01393">
    <property type="entry name" value="lepA"/>
    <property type="match status" value="1"/>
</dbReference>
<dbReference type="SUPFAM" id="SSF52540">
    <property type="entry name" value="P-loop containing nucleoside triphosphate hydrolases"/>
    <property type="match status" value="1"/>
</dbReference>
<dbReference type="FunFam" id="3.40.50.300:FF:000078">
    <property type="entry name" value="Elongation factor 4"/>
    <property type="match status" value="1"/>
</dbReference>
<feature type="binding site" evidence="7">
    <location>
        <begin position="124"/>
        <end position="128"/>
    </location>
    <ligand>
        <name>GTP</name>
        <dbReference type="ChEBI" id="CHEBI:37565"/>
    </ligand>
</feature>
<name>A0A8X7MPN2_9BASI</name>
<proteinExistence type="inferred from homology"/>
<dbReference type="GO" id="GO:0005743">
    <property type="term" value="C:mitochondrial inner membrane"/>
    <property type="evidence" value="ECO:0007669"/>
    <property type="project" value="UniProtKB-SubCell"/>
</dbReference>
<dbReference type="InterPro" id="IPR013842">
    <property type="entry name" value="LepA_CTD"/>
</dbReference>
<comment type="catalytic activity">
    <reaction evidence="7">
        <text>GTP + H2O = GDP + phosphate + H(+)</text>
        <dbReference type="Rhea" id="RHEA:19669"/>
        <dbReference type="ChEBI" id="CHEBI:15377"/>
        <dbReference type="ChEBI" id="CHEBI:15378"/>
        <dbReference type="ChEBI" id="CHEBI:37565"/>
        <dbReference type="ChEBI" id="CHEBI:43474"/>
        <dbReference type="ChEBI" id="CHEBI:58189"/>
        <dbReference type="EC" id="3.6.5.n1"/>
    </reaction>
</comment>
<dbReference type="CDD" id="cd01890">
    <property type="entry name" value="LepA"/>
    <property type="match status" value="1"/>
</dbReference>
<accession>A0A8X7MPN2</accession>
<evidence type="ECO:0000256" key="2">
    <source>
        <dbReference type="ARBA" id="ARBA00022741"/>
    </source>
</evidence>
<dbReference type="CDD" id="cd03699">
    <property type="entry name" value="EF4_II"/>
    <property type="match status" value="1"/>
</dbReference>
<keyword evidence="5 7" id="KW-0342">GTP-binding</keyword>
<dbReference type="Gene3D" id="2.40.30.10">
    <property type="entry name" value="Translation factors"/>
    <property type="match status" value="1"/>
</dbReference>
<keyword evidence="11" id="KW-1185">Reference proteome</keyword>
<comment type="subcellular location">
    <subcellularLocation>
        <location evidence="7">Mitochondrion inner membrane</location>
        <topology evidence="7">Peripheral membrane protein</topology>
        <orientation evidence="7">Matrix side</orientation>
    </subcellularLocation>
</comment>
<evidence type="ECO:0000256" key="5">
    <source>
        <dbReference type="ARBA" id="ARBA00023134"/>
    </source>
</evidence>
<dbReference type="FunFam" id="2.40.30.10:FF:000015">
    <property type="entry name" value="Translation factor GUF1, mitochondrial"/>
    <property type="match status" value="1"/>
</dbReference>
<dbReference type="SUPFAM" id="SSF50447">
    <property type="entry name" value="Translation proteins"/>
    <property type="match status" value="1"/>
</dbReference>
<feature type="binding site" evidence="7">
    <location>
        <begin position="178"/>
        <end position="181"/>
    </location>
    <ligand>
        <name>GTP</name>
        <dbReference type="ChEBI" id="CHEBI:37565"/>
    </ligand>
</feature>
<feature type="binding site" evidence="7">
    <location>
        <begin position="57"/>
        <end position="64"/>
    </location>
    <ligand>
        <name>GTP</name>
        <dbReference type="ChEBI" id="CHEBI:37565"/>
    </ligand>
</feature>
<evidence type="ECO:0000256" key="7">
    <source>
        <dbReference type="HAMAP-Rule" id="MF_03137"/>
    </source>
</evidence>
<dbReference type="GO" id="GO:0005525">
    <property type="term" value="F:GTP binding"/>
    <property type="evidence" value="ECO:0007669"/>
    <property type="project" value="UniProtKB-UniRule"/>
</dbReference>
<dbReference type="Pfam" id="PF06421">
    <property type="entry name" value="LepA_C"/>
    <property type="match status" value="1"/>
</dbReference>
<keyword evidence="7" id="KW-0496">Mitochondrion</keyword>
<dbReference type="AlphaFoldDB" id="A0A8X7MPN2"/>
<protein>
    <recommendedName>
        <fullName evidence="9">Tr-type G domain-containing protein</fullName>
    </recommendedName>
</protein>
<dbReference type="InterPro" id="IPR005225">
    <property type="entry name" value="Small_GTP-bd"/>
</dbReference>
<organism evidence="10 11">
    <name type="scientific">Tilletia controversa</name>
    <name type="common">dwarf bunt fungus</name>
    <dbReference type="NCBI Taxonomy" id="13291"/>
    <lineage>
        <taxon>Eukaryota</taxon>
        <taxon>Fungi</taxon>
        <taxon>Dikarya</taxon>
        <taxon>Basidiomycota</taxon>
        <taxon>Ustilaginomycotina</taxon>
        <taxon>Exobasidiomycetes</taxon>
        <taxon>Tilletiales</taxon>
        <taxon>Tilletiaceae</taxon>
        <taxon>Tilletia</taxon>
    </lineage>
</organism>
<dbReference type="Gene3D" id="3.30.70.2570">
    <property type="entry name" value="Elongation factor 4, C-terminal domain"/>
    <property type="match status" value="1"/>
</dbReference>
<dbReference type="InterPro" id="IPR027417">
    <property type="entry name" value="P-loop_NTPase"/>
</dbReference>
<dbReference type="EMBL" id="LWDE02000802">
    <property type="protein sequence ID" value="KAE8244076.1"/>
    <property type="molecule type" value="Genomic_DNA"/>
</dbReference>
<evidence type="ECO:0000256" key="3">
    <source>
        <dbReference type="ARBA" id="ARBA00022801"/>
    </source>
</evidence>
<dbReference type="GO" id="GO:0097177">
    <property type="term" value="F:mitochondrial ribosome binding"/>
    <property type="evidence" value="ECO:0007669"/>
    <property type="project" value="TreeGrafter"/>
</dbReference>
<dbReference type="GO" id="GO:0003924">
    <property type="term" value="F:GTPase activity"/>
    <property type="evidence" value="ECO:0007669"/>
    <property type="project" value="UniProtKB-UniRule"/>
</dbReference>
<evidence type="ECO:0000313" key="11">
    <source>
        <dbReference type="Proteomes" id="UP000077684"/>
    </source>
</evidence>
<dbReference type="Proteomes" id="UP000077684">
    <property type="component" value="Unassembled WGS sequence"/>
</dbReference>
<keyword evidence="8" id="KW-0732">Signal</keyword>
<dbReference type="InterPro" id="IPR031157">
    <property type="entry name" value="G_TR_CS"/>
</dbReference>
<keyword evidence="3 7" id="KW-0378">Hydrolase</keyword>
<feature type="chain" id="PRO_5036443751" description="Tr-type G domain-containing protein" evidence="8">
    <location>
        <begin position="27"/>
        <end position="693"/>
    </location>
</feature>
<dbReference type="InterPro" id="IPR000795">
    <property type="entry name" value="T_Tr_GTP-bd_dom"/>
</dbReference>
<dbReference type="PROSITE" id="PS51722">
    <property type="entry name" value="G_TR_2"/>
    <property type="match status" value="1"/>
</dbReference>
<dbReference type="InterPro" id="IPR004161">
    <property type="entry name" value="EFTu-like_2"/>
</dbReference>
<dbReference type="SUPFAM" id="SSF54980">
    <property type="entry name" value="EF-G C-terminal domain-like"/>
    <property type="match status" value="2"/>
</dbReference>
<dbReference type="InterPro" id="IPR009000">
    <property type="entry name" value="Transl_B-barrel_sf"/>
</dbReference>
<dbReference type="Pfam" id="PF03144">
    <property type="entry name" value="GTP_EFTU_D2"/>
    <property type="match status" value="1"/>
</dbReference>
<feature type="domain" description="Tr-type G" evidence="9">
    <location>
        <begin position="48"/>
        <end position="233"/>
    </location>
</feature>
<dbReference type="InterPro" id="IPR006297">
    <property type="entry name" value="EF-4"/>
</dbReference>
<dbReference type="Gene3D" id="3.40.50.300">
    <property type="entry name" value="P-loop containing nucleotide triphosphate hydrolases"/>
    <property type="match status" value="1"/>
</dbReference>
<dbReference type="PANTHER" id="PTHR43512:SF7">
    <property type="entry name" value="TRANSLATION FACTOR GUF1, MITOCHONDRIAL"/>
    <property type="match status" value="1"/>
</dbReference>
<dbReference type="NCBIfam" id="TIGR00231">
    <property type="entry name" value="small_GTP"/>
    <property type="match status" value="1"/>
</dbReference>
<gene>
    <name evidence="10" type="ORF">A4X06_0g5986</name>
</gene>
<dbReference type="Gene3D" id="3.30.70.870">
    <property type="entry name" value="Elongation Factor G (Translational Gtpase), domain 3"/>
    <property type="match status" value="1"/>
</dbReference>
<comment type="similarity">
    <text evidence="1">Belongs to the TRAFAC class translation factor GTPase superfamily. Classic translation factor GTPase family. LepA subfamily.</text>
</comment>
<evidence type="ECO:0000256" key="6">
    <source>
        <dbReference type="ARBA" id="ARBA00023136"/>
    </source>
</evidence>
<keyword evidence="2 7" id="KW-0547">Nucleotide-binding</keyword>
<dbReference type="GO" id="GO:0045727">
    <property type="term" value="P:positive regulation of translation"/>
    <property type="evidence" value="ECO:0007669"/>
    <property type="project" value="UniProtKB-UniRule"/>
</dbReference>
<comment type="caution">
    <text evidence="10">The sequence shown here is derived from an EMBL/GenBank/DDBJ whole genome shotgun (WGS) entry which is preliminary data.</text>
</comment>
<feature type="signal peptide" evidence="8">
    <location>
        <begin position="1"/>
        <end position="26"/>
    </location>
</feature>
<comment type="similarity">
    <text evidence="7">Belongs to the GTP-binding elongation factor family. LepA subfamily.</text>
</comment>
<reference evidence="10" key="2">
    <citation type="journal article" date="2019" name="IMA Fungus">
        <title>Genome sequencing and comparison of five Tilletia species to identify candidate genes for the detection of regulated species infecting wheat.</title>
        <authorList>
            <person name="Nguyen H.D.T."/>
            <person name="Sultana T."/>
            <person name="Kesanakurti P."/>
            <person name="Hambleton S."/>
        </authorList>
    </citation>
    <scope>NUCLEOTIDE SEQUENCE</scope>
    <source>
        <strain evidence="10">DAOMC 236426</strain>
    </source>
</reference>
<dbReference type="PRINTS" id="PR00315">
    <property type="entry name" value="ELONGATNFCT"/>
</dbReference>
<dbReference type="CDD" id="cd16260">
    <property type="entry name" value="EF4_III"/>
    <property type="match status" value="1"/>
</dbReference>
<dbReference type="InterPro" id="IPR035654">
    <property type="entry name" value="LepA_IV"/>
</dbReference>
<dbReference type="FunFam" id="3.30.70.2570:FF:000001">
    <property type="entry name" value="Translation factor GUF1, mitochondrial"/>
    <property type="match status" value="1"/>
</dbReference>
<dbReference type="PANTHER" id="PTHR43512">
    <property type="entry name" value="TRANSLATION FACTOR GUF1-RELATED"/>
    <property type="match status" value="1"/>
</dbReference>
<dbReference type="InterPro" id="IPR035647">
    <property type="entry name" value="EFG_III/V"/>
</dbReference>
<evidence type="ECO:0000259" key="9">
    <source>
        <dbReference type="PROSITE" id="PS51722"/>
    </source>
</evidence>
<dbReference type="InterPro" id="IPR038363">
    <property type="entry name" value="LepA_C_sf"/>
</dbReference>